<evidence type="ECO:0000256" key="1">
    <source>
        <dbReference type="SAM" id="Coils"/>
    </source>
</evidence>
<sequence>MDNICKDIPSPSRFKFATRVKNPLIECVDIKPSSSTTELLLDDVPESVNEMGVKGMNHFFRAKIKKMQNDYERLQTEYKMKSDELRKVQRETQKVEEEKEKWFQIATGHKTQITKLESQVCSMSSKLQSKDGENTLLRKENEQLQKDLKNELFNVSTAEKKLKKITEEYEKQRATLKNAKQEEKDLRESHRKQINEMSNIIKKIEKHKMELLNGFKKQMLLIDNLKKQKAHIECFKLTEKADADFMKILDWKTGL</sequence>
<keyword evidence="1" id="KW-0175">Coiled coil</keyword>
<evidence type="ECO:0000313" key="3">
    <source>
        <dbReference type="Proteomes" id="UP001458880"/>
    </source>
</evidence>
<organism evidence="2 3">
    <name type="scientific">Popillia japonica</name>
    <name type="common">Japanese beetle</name>
    <dbReference type="NCBI Taxonomy" id="7064"/>
    <lineage>
        <taxon>Eukaryota</taxon>
        <taxon>Metazoa</taxon>
        <taxon>Ecdysozoa</taxon>
        <taxon>Arthropoda</taxon>
        <taxon>Hexapoda</taxon>
        <taxon>Insecta</taxon>
        <taxon>Pterygota</taxon>
        <taxon>Neoptera</taxon>
        <taxon>Endopterygota</taxon>
        <taxon>Coleoptera</taxon>
        <taxon>Polyphaga</taxon>
        <taxon>Scarabaeiformia</taxon>
        <taxon>Scarabaeidae</taxon>
        <taxon>Rutelinae</taxon>
        <taxon>Popillia</taxon>
    </lineage>
</organism>
<dbReference type="PANTHER" id="PTHR23313:SF0">
    <property type="entry name" value="TESTIS-EXPRESSED PROTEIN 9"/>
    <property type="match status" value="1"/>
</dbReference>
<dbReference type="Gene3D" id="1.10.287.1490">
    <property type="match status" value="1"/>
</dbReference>
<protein>
    <recommendedName>
        <fullName evidence="4">Testis expressed 9</fullName>
    </recommendedName>
</protein>
<dbReference type="PANTHER" id="PTHR23313">
    <property type="entry name" value="TSEC1-RELATED"/>
    <property type="match status" value="1"/>
</dbReference>
<dbReference type="AlphaFoldDB" id="A0AAW1LY41"/>
<feature type="coiled-coil region" evidence="1">
    <location>
        <begin position="127"/>
        <end position="207"/>
    </location>
</feature>
<name>A0AAW1LY41_POPJA</name>
<feature type="coiled-coil region" evidence="1">
    <location>
        <begin position="57"/>
        <end position="101"/>
    </location>
</feature>
<keyword evidence="3" id="KW-1185">Reference proteome</keyword>
<reference evidence="2 3" key="1">
    <citation type="journal article" date="2024" name="BMC Genomics">
        <title>De novo assembly and annotation of Popillia japonica's genome with initial clues to its potential as an invasive pest.</title>
        <authorList>
            <person name="Cucini C."/>
            <person name="Boschi S."/>
            <person name="Funari R."/>
            <person name="Cardaioli E."/>
            <person name="Iannotti N."/>
            <person name="Marturano G."/>
            <person name="Paoli F."/>
            <person name="Bruttini M."/>
            <person name="Carapelli A."/>
            <person name="Frati F."/>
            <person name="Nardi F."/>
        </authorList>
    </citation>
    <scope>NUCLEOTIDE SEQUENCE [LARGE SCALE GENOMIC DNA]</scope>
    <source>
        <strain evidence="2">DMR45628</strain>
    </source>
</reference>
<comment type="caution">
    <text evidence="2">The sequence shown here is derived from an EMBL/GenBank/DDBJ whole genome shotgun (WGS) entry which is preliminary data.</text>
</comment>
<dbReference type="Proteomes" id="UP001458880">
    <property type="component" value="Unassembled WGS sequence"/>
</dbReference>
<proteinExistence type="predicted"/>
<accession>A0AAW1LY41</accession>
<gene>
    <name evidence="2" type="ORF">QE152_g9479</name>
</gene>
<evidence type="ECO:0008006" key="4">
    <source>
        <dbReference type="Google" id="ProtNLM"/>
    </source>
</evidence>
<dbReference type="EMBL" id="JASPKY010000081">
    <property type="protein sequence ID" value="KAK9738900.1"/>
    <property type="molecule type" value="Genomic_DNA"/>
</dbReference>
<evidence type="ECO:0000313" key="2">
    <source>
        <dbReference type="EMBL" id="KAK9738900.1"/>
    </source>
</evidence>